<accession>A0ABQ5EQF9</accession>
<feature type="domain" description="CCHC-type" evidence="3">
    <location>
        <begin position="62"/>
        <end position="76"/>
    </location>
</feature>
<organism evidence="4 5">
    <name type="scientific">Tanacetum coccineum</name>
    <dbReference type="NCBI Taxonomy" id="301880"/>
    <lineage>
        <taxon>Eukaryota</taxon>
        <taxon>Viridiplantae</taxon>
        <taxon>Streptophyta</taxon>
        <taxon>Embryophyta</taxon>
        <taxon>Tracheophyta</taxon>
        <taxon>Spermatophyta</taxon>
        <taxon>Magnoliopsida</taxon>
        <taxon>eudicotyledons</taxon>
        <taxon>Gunneridae</taxon>
        <taxon>Pentapetalae</taxon>
        <taxon>asterids</taxon>
        <taxon>campanulids</taxon>
        <taxon>Asterales</taxon>
        <taxon>Asteraceae</taxon>
        <taxon>Asteroideae</taxon>
        <taxon>Anthemideae</taxon>
        <taxon>Anthemidinae</taxon>
        <taxon>Tanacetum</taxon>
    </lineage>
</organism>
<feature type="domain" description="CCHC-type" evidence="3">
    <location>
        <begin position="81"/>
        <end position="96"/>
    </location>
</feature>
<gene>
    <name evidence="4" type="ORF">Tco_0988263</name>
</gene>
<evidence type="ECO:0000259" key="3">
    <source>
        <dbReference type="PROSITE" id="PS50158"/>
    </source>
</evidence>
<dbReference type="Gene3D" id="4.10.60.10">
    <property type="entry name" value="Zinc finger, CCHC-type"/>
    <property type="match status" value="1"/>
</dbReference>
<keyword evidence="1" id="KW-0863">Zinc-finger</keyword>
<dbReference type="Proteomes" id="UP001151760">
    <property type="component" value="Unassembled WGS sequence"/>
</dbReference>
<dbReference type="Pfam" id="PF00098">
    <property type="entry name" value="zf-CCHC"/>
    <property type="match status" value="2"/>
</dbReference>
<comment type="caution">
    <text evidence="4">The sequence shown here is derived from an EMBL/GenBank/DDBJ whole genome shotgun (WGS) entry which is preliminary data.</text>
</comment>
<name>A0ABQ5EQF9_9ASTR</name>
<sequence length="119" mass="13745">MVEKENNRQLEEGGDNKRKRENRDDDMKKIKISGEKTENASEYKPCTICKKTHKGKCWHEDCRNCGKPGHATKDCKADWVCFRCKKPGHKIADCPERNPHDTQPQKTMGRVFQLTAKNA</sequence>
<evidence type="ECO:0000256" key="1">
    <source>
        <dbReference type="PROSITE-ProRule" id="PRU00047"/>
    </source>
</evidence>
<protein>
    <submittedName>
        <fullName evidence="4">Zinc finger, CCHC-type, retrotransposon gag domain protein</fullName>
    </submittedName>
</protein>
<keyword evidence="1" id="KW-0862">Zinc</keyword>
<reference evidence="4" key="1">
    <citation type="journal article" date="2022" name="Int. J. Mol. Sci.">
        <title>Draft Genome of Tanacetum Coccineum: Genomic Comparison of Closely Related Tanacetum-Family Plants.</title>
        <authorList>
            <person name="Yamashiro T."/>
            <person name="Shiraishi A."/>
            <person name="Nakayama K."/>
            <person name="Satake H."/>
        </authorList>
    </citation>
    <scope>NUCLEOTIDE SEQUENCE</scope>
</reference>
<feature type="region of interest" description="Disordered" evidence="2">
    <location>
        <begin position="1"/>
        <end position="37"/>
    </location>
</feature>
<dbReference type="PROSITE" id="PS50158">
    <property type="entry name" value="ZF_CCHC"/>
    <property type="match status" value="2"/>
</dbReference>
<evidence type="ECO:0000256" key="2">
    <source>
        <dbReference type="SAM" id="MobiDB-lite"/>
    </source>
</evidence>
<dbReference type="EMBL" id="BQNB010016566">
    <property type="protein sequence ID" value="GJT53209.1"/>
    <property type="molecule type" value="Genomic_DNA"/>
</dbReference>
<dbReference type="SMART" id="SM00343">
    <property type="entry name" value="ZnF_C2HC"/>
    <property type="match status" value="2"/>
</dbReference>
<evidence type="ECO:0000313" key="4">
    <source>
        <dbReference type="EMBL" id="GJT53209.1"/>
    </source>
</evidence>
<keyword evidence="5" id="KW-1185">Reference proteome</keyword>
<reference evidence="4" key="2">
    <citation type="submission" date="2022-01" db="EMBL/GenBank/DDBJ databases">
        <authorList>
            <person name="Yamashiro T."/>
            <person name="Shiraishi A."/>
            <person name="Satake H."/>
            <person name="Nakayama K."/>
        </authorList>
    </citation>
    <scope>NUCLEOTIDE SEQUENCE</scope>
</reference>
<dbReference type="SUPFAM" id="SSF57756">
    <property type="entry name" value="Retrovirus zinc finger-like domains"/>
    <property type="match status" value="1"/>
</dbReference>
<dbReference type="InterPro" id="IPR036875">
    <property type="entry name" value="Znf_CCHC_sf"/>
</dbReference>
<keyword evidence="1" id="KW-0479">Metal-binding</keyword>
<proteinExistence type="predicted"/>
<dbReference type="InterPro" id="IPR001878">
    <property type="entry name" value="Znf_CCHC"/>
</dbReference>
<evidence type="ECO:0000313" key="5">
    <source>
        <dbReference type="Proteomes" id="UP001151760"/>
    </source>
</evidence>